<comment type="caution">
    <text evidence="3">The sequence shown here is derived from an EMBL/GenBank/DDBJ whole genome shotgun (WGS) entry which is preliminary data.</text>
</comment>
<evidence type="ECO:0000259" key="2">
    <source>
        <dbReference type="Pfam" id="PF13349"/>
    </source>
</evidence>
<feature type="domain" description="DUF4097" evidence="2">
    <location>
        <begin position="142"/>
        <end position="255"/>
    </location>
</feature>
<evidence type="ECO:0000256" key="1">
    <source>
        <dbReference type="SAM" id="MobiDB-lite"/>
    </source>
</evidence>
<gene>
    <name evidence="3" type="ORF">FHR84_004273</name>
</gene>
<dbReference type="Gene3D" id="2.160.20.120">
    <property type="match status" value="1"/>
</dbReference>
<organism evidence="3 4">
    <name type="scientific">Actinopolyspora biskrensis</name>
    <dbReference type="NCBI Taxonomy" id="1470178"/>
    <lineage>
        <taxon>Bacteria</taxon>
        <taxon>Bacillati</taxon>
        <taxon>Actinomycetota</taxon>
        <taxon>Actinomycetes</taxon>
        <taxon>Actinopolysporales</taxon>
        <taxon>Actinopolysporaceae</taxon>
        <taxon>Actinopolyspora</taxon>
    </lineage>
</organism>
<evidence type="ECO:0000313" key="4">
    <source>
        <dbReference type="Proteomes" id="UP000548304"/>
    </source>
</evidence>
<dbReference type="AlphaFoldDB" id="A0A852Z281"/>
<evidence type="ECO:0000313" key="3">
    <source>
        <dbReference type="EMBL" id="NYH80901.1"/>
    </source>
</evidence>
<protein>
    <recommendedName>
        <fullName evidence="2">DUF4097 domain-containing protein</fullName>
    </recommendedName>
</protein>
<feature type="region of interest" description="Disordered" evidence="1">
    <location>
        <begin position="181"/>
        <end position="204"/>
    </location>
</feature>
<dbReference type="InterPro" id="IPR025164">
    <property type="entry name" value="Toastrack_DUF4097"/>
</dbReference>
<name>A0A852Z281_9ACTN</name>
<reference evidence="3 4" key="1">
    <citation type="submission" date="2020-07" db="EMBL/GenBank/DDBJ databases">
        <title>Genomic Encyclopedia of Type Strains, Phase III (KMG-III): the genomes of soil and plant-associated and newly described type strains.</title>
        <authorList>
            <person name="Whitman W."/>
        </authorList>
    </citation>
    <scope>NUCLEOTIDE SEQUENCE [LARGE SCALE GENOMIC DNA]</scope>
    <source>
        <strain evidence="3 4">CECT 8576</strain>
    </source>
</reference>
<feature type="region of interest" description="Disordered" evidence="1">
    <location>
        <begin position="223"/>
        <end position="258"/>
    </location>
</feature>
<feature type="compositionally biased region" description="Basic and acidic residues" evidence="1">
    <location>
        <begin position="230"/>
        <end position="240"/>
    </location>
</feature>
<dbReference type="Proteomes" id="UP000548304">
    <property type="component" value="Unassembled WGS sequence"/>
</dbReference>
<proteinExistence type="predicted"/>
<feature type="compositionally biased region" description="Low complexity" evidence="1">
    <location>
        <begin position="241"/>
        <end position="252"/>
    </location>
</feature>
<accession>A0A852Z281</accession>
<dbReference type="Pfam" id="PF13349">
    <property type="entry name" value="DUF4097"/>
    <property type="match status" value="1"/>
</dbReference>
<dbReference type="RefSeq" id="WP_179537212.1">
    <property type="nucleotide sequence ID" value="NZ_JACBYW010000010.1"/>
</dbReference>
<sequence length="258" mass="26530">MVRTGLAVGGAVLVLLGGAALTWGEPSETRTAALPGVSTVELERGAARVEIDREPGVEPTIRTERTGWGGWGADGGASYRLDEDRLVLEPRCGWGCRVNYRVSLPERARVTGELESGSLRVTGMSATDVRVGSGGLRLRDVSGGVTASTGSGAVELADVAGPVDVDTGSGTVEGTNVHSEEVTTHTSSGGISLDLSDPRAVRADTGSGGIELEVADKPYRVVTDTGSGRTDVEVERDRDAGSSLRLSTGSGSIEVGPR</sequence>
<keyword evidence="4" id="KW-1185">Reference proteome</keyword>
<dbReference type="EMBL" id="JACBYW010000010">
    <property type="protein sequence ID" value="NYH80901.1"/>
    <property type="molecule type" value="Genomic_DNA"/>
</dbReference>